<evidence type="ECO:0000313" key="2">
    <source>
        <dbReference type="EMBL" id="ELZ38896.1"/>
    </source>
</evidence>
<keyword evidence="3" id="KW-1185">Reference proteome</keyword>
<evidence type="ECO:0000259" key="1">
    <source>
        <dbReference type="PROSITE" id="PS00028"/>
    </source>
</evidence>
<sequence length="163" mass="18470">MPPSERSGDGADQLTAEILDTISADLGVCVLDEWATSDDYLFRGPHGRLEHLHYSEDLGQWKRGLYQVDEVLRNRLSRAIADHPQFDGWHYVRRDELGEPEPVVIEISEHQRCSLCNERFPSGNAFGWHLADVHQIDTDDKMDFAVAETEEQHTLAKWAGGSA</sequence>
<dbReference type="OrthoDB" id="322223at2157"/>
<dbReference type="PATRIC" id="fig|1227485.3.peg.1110"/>
<dbReference type="EMBL" id="AOJD01000032">
    <property type="protein sequence ID" value="ELZ38896.1"/>
    <property type="molecule type" value="Genomic_DNA"/>
</dbReference>
<feature type="domain" description="C2H2-type" evidence="1">
    <location>
        <begin position="113"/>
        <end position="134"/>
    </location>
</feature>
<dbReference type="AlphaFoldDB" id="M0DTR0"/>
<dbReference type="RefSeq" id="WP_006628844.1">
    <property type="nucleotide sequence ID" value="NZ_AOJD01000032.1"/>
</dbReference>
<proteinExistence type="predicted"/>
<organism evidence="2 3">
    <name type="scientific">Halorubrum tebenquichense DSM 14210</name>
    <dbReference type="NCBI Taxonomy" id="1227485"/>
    <lineage>
        <taxon>Archaea</taxon>
        <taxon>Methanobacteriati</taxon>
        <taxon>Methanobacteriota</taxon>
        <taxon>Stenosarchaea group</taxon>
        <taxon>Halobacteria</taxon>
        <taxon>Halobacteriales</taxon>
        <taxon>Haloferacaceae</taxon>
        <taxon>Halorubrum</taxon>
    </lineage>
</organism>
<reference evidence="2 3" key="1">
    <citation type="journal article" date="2014" name="PLoS Genet.">
        <title>Phylogenetically driven sequencing of extremely halophilic archaea reveals strategies for static and dynamic osmo-response.</title>
        <authorList>
            <person name="Becker E.A."/>
            <person name="Seitzer P.M."/>
            <person name="Tritt A."/>
            <person name="Larsen D."/>
            <person name="Krusor M."/>
            <person name="Yao A.I."/>
            <person name="Wu D."/>
            <person name="Madern D."/>
            <person name="Eisen J.A."/>
            <person name="Darling A.E."/>
            <person name="Facciotti M.T."/>
        </authorList>
    </citation>
    <scope>NUCLEOTIDE SEQUENCE [LARGE SCALE GENOMIC DNA]</scope>
    <source>
        <strain evidence="2 3">DSM 14210</strain>
    </source>
</reference>
<evidence type="ECO:0000313" key="3">
    <source>
        <dbReference type="Proteomes" id="UP000011523"/>
    </source>
</evidence>
<dbReference type="Proteomes" id="UP000011523">
    <property type="component" value="Unassembled WGS sequence"/>
</dbReference>
<protein>
    <recommendedName>
        <fullName evidence="1">C2H2-type domain-containing protein</fullName>
    </recommendedName>
</protein>
<name>M0DTR0_9EURY</name>
<comment type="caution">
    <text evidence="2">The sequence shown here is derived from an EMBL/GenBank/DDBJ whole genome shotgun (WGS) entry which is preliminary data.</text>
</comment>
<gene>
    <name evidence="2" type="ORF">C472_05768</name>
</gene>
<dbReference type="PROSITE" id="PS00028">
    <property type="entry name" value="ZINC_FINGER_C2H2_1"/>
    <property type="match status" value="1"/>
</dbReference>
<dbReference type="InterPro" id="IPR013087">
    <property type="entry name" value="Znf_C2H2_type"/>
</dbReference>
<accession>M0DTR0</accession>